<dbReference type="InterPro" id="IPR011010">
    <property type="entry name" value="DNA_brk_join_enz"/>
</dbReference>
<dbReference type="SUPFAM" id="SSF56349">
    <property type="entry name" value="DNA breaking-rejoining enzymes"/>
    <property type="match status" value="1"/>
</dbReference>
<evidence type="ECO:0000259" key="3">
    <source>
        <dbReference type="PROSITE" id="PS51898"/>
    </source>
</evidence>
<accession>A0A6N8DRA4</accession>
<dbReference type="Pfam" id="PF00589">
    <property type="entry name" value="Phage_integrase"/>
    <property type="match status" value="1"/>
</dbReference>
<evidence type="ECO:0000256" key="2">
    <source>
        <dbReference type="ARBA" id="ARBA00023172"/>
    </source>
</evidence>
<dbReference type="Gene3D" id="1.10.443.10">
    <property type="entry name" value="Intergrase catalytic core"/>
    <property type="match status" value="1"/>
</dbReference>
<dbReference type="CDD" id="cd00397">
    <property type="entry name" value="DNA_BRE_C"/>
    <property type="match status" value="1"/>
</dbReference>
<dbReference type="PROSITE" id="PS51898">
    <property type="entry name" value="TYR_RECOMBINASE"/>
    <property type="match status" value="1"/>
</dbReference>
<feature type="domain" description="Tyr recombinase" evidence="3">
    <location>
        <begin position="175"/>
        <end position="363"/>
    </location>
</feature>
<evidence type="ECO:0000313" key="5">
    <source>
        <dbReference type="Proteomes" id="UP000439113"/>
    </source>
</evidence>
<evidence type="ECO:0000313" key="4">
    <source>
        <dbReference type="EMBL" id="MTV32989.1"/>
    </source>
</evidence>
<name>A0A6N8DRA4_RHOAC</name>
<dbReference type="InterPro" id="IPR050090">
    <property type="entry name" value="Tyrosine_recombinase_XerCD"/>
</dbReference>
<dbReference type="GO" id="GO:0015074">
    <property type="term" value="P:DNA integration"/>
    <property type="evidence" value="ECO:0007669"/>
    <property type="project" value="UniProtKB-KW"/>
</dbReference>
<keyword evidence="1" id="KW-0229">DNA integration</keyword>
<proteinExistence type="predicted"/>
<protein>
    <submittedName>
        <fullName evidence="4">Tyrosine-type recombinase/integrase</fullName>
    </submittedName>
</protein>
<dbReference type="GO" id="GO:0006310">
    <property type="term" value="P:DNA recombination"/>
    <property type="evidence" value="ECO:0007669"/>
    <property type="project" value="UniProtKB-KW"/>
</dbReference>
<dbReference type="PANTHER" id="PTHR30349:SF64">
    <property type="entry name" value="PROPHAGE INTEGRASE INTD-RELATED"/>
    <property type="match status" value="1"/>
</dbReference>
<dbReference type="PANTHER" id="PTHR30349">
    <property type="entry name" value="PHAGE INTEGRASE-RELATED"/>
    <property type="match status" value="1"/>
</dbReference>
<reference evidence="4 5" key="1">
    <citation type="submission" date="2019-11" db="EMBL/GenBank/DDBJ databases">
        <title>Whole-genome sequence of a Rhodoblastus acidophilus DSM 142.</title>
        <authorList>
            <person name="Kyndt J.A."/>
            <person name="Meyer T.E."/>
        </authorList>
    </citation>
    <scope>NUCLEOTIDE SEQUENCE [LARGE SCALE GENOMIC DNA]</scope>
    <source>
        <strain evidence="4 5">DSM 142</strain>
    </source>
</reference>
<dbReference type="InterPro" id="IPR002104">
    <property type="entry name" value="Integrase_catalytic"/>
</dbReference>
<organism evidence="4 5">
    <name type="scientific">Rhodoblastus acidophilus</name>
    <name type="common">Rhodopseudomonas acidophila</name>
    <dbReference type="NCBI Taxonomy" id="1074"/>
    <lineage>
        <taxon>Bacteria</taxon>
        <taxon>Pseudomonadati</taxon>
        <taxon>Pseudomonadota</taxon>
        <taxon>Alphaproteobacteria</taxon>
        <taxon>Hyphomicrobiales</taxon>
        <taxon>Rhodoblastaceae</taxon>
        <taxon>Rhodoblastus</taxon>
    </lineage>
</organism>
<dbReference type="AlphaFoldDB" id="A0A6N8DRA4"/>
<dbReference type="Proteomes" id="UP000439113">
    <property type="component" value="Unassembled WGS sequence"/>
</dbReference>
<comment type="caution">
    <text evidence="4">The sequence shown here is derived from an EMBL/GenBank/DDBJ whole genome shotgun (WGS) entry which is preliminary data.</text>
</comment>
<evidence type="ECO:0000256" key="1">
    <source>
        <dbReference type="ARBA" id="ARBA00022908"/>
    </source>
</evidence>
<gene>
    <name evidence="4" type="ORF">GJ654_18575</name>
</gene>
<keyword evidence="2" id="KW-0233">DNA recombination</keyword>
<sequence length="381" mass="43307">MSVFKRKDSPYFWYEFRLQCLRFRGSTGKMGRREAEIEERARKSEAAREIERHAAAEKAFRGQGALTLGACIARYWLEKGQFLAGPETVKHNLKRIADHFGEHRAMTEIHDADIAAWVAQRRAEKAWGRDKSTRVQNGTVNRTTIDALRKIFGHARESWKLPFPTEPSWSKHRLKERETIGAEVKRIDQQQIAEAMPEGYREIWLFSLATGLRLAECFMTWSQIDMEQATATLTQKGGGQRQVILGRAAMAILATQRGRDPEHVFTYICRRRGGKGLTGRDERLILGQSYPVSYSGLKSAFRRAVAHLGLKVRFHDARHTMGSAITRVKGLKAAQRQLGHARIETTAKFYAHVLDDELRDALDAAAPHIGTVDDGKKRESR</sequence>
<dbReference type="InterPro" id="IPR013762">
    <property type="entry name" value="Integrase-like_cat_sf"/>
</dbReference>
<dbReference type="OrthoDB" id="7615137at2"/>
<dbReference type="GO" id="GO:0003677">
    <property type="term" value="F:DNA binding"/>
    <property type="evidence" value="ECO:0007669"/>
    <property type="project" value="InterPro"/>
</dbReference>
<dbReference type="EMBL" id="WNKS01000025">
    <property type="protein sequence ID" value="MTV32989.1"/>
    <property type="molecule type" value="Genomic_DNA"/>
</dbReference>